<feature type="compositionally biased region" description="Basic and acidic residues" evidence="1">
    <location>
        <begin position="437"/>
        <end position="446"/>
    </location>
</feature>
<feature type="region of interest" description="Disordered" evidence="1">
    <location>
        <begin position="426"/>
        <end position="489"/>
    </location>
</feature>
<feature type="compositionally biased region" description="Acidic residues" evidence="1">
    <location>
        <begin position="457"/>
        <end position="468"/>
    </location>
</feature>
<evidence type="ECO:0000256" key="1">
    <source>
        <dbReference type="SAM" id="MobiDB-lite"/>
    </source>
</evidence>
<dbReference type="EMBL" id="CP017820">
    <property type="protein sequence ID" value="APA11116.1"/>
    <property type="molecule type" value="Genomic_DNA"/>
</dbReference>
<gene>
    <name evidence="2" type="ORF">sscle_07g058860</name>
</gene>
<dbReference type="OrthoDB" id="2129688at2759"/>
<proteinExistence type="predicted"/>
<organism evidence="2 3">
    <name type="scientific">Sclerotinia sclerotiorum (strain ATCC 18683 / 1980 / Ss-1)</name>
    <name type="common">White mold</name>
    <name type="synonym">Whetzelinia sclerotiorum</name>
    <dbReference type="NCBI Taxonomy" id="665079"/>
    <lineage>
        <taxon>Eukaryota</taxon>
        <taxon>Fungi</taxon>
        <taxon>Dikarya</taxon>
        <taxon>Ascomycota</taxon>
        <taxon>Pezizomycotina</taxon>
        <taxon>Leotiomycetes</taxon>
        <taxon>Helotiales</taxon>
        <taxon>Sclerotiniaceae</taxon>
        <taxon>Sclerotinia</taxon>
    </lineage>
</organism>
<dbReference type="AlphaFoldDB" id="A0A1D9Q885"/>
<protein>
    <submittedName>
        <fullName evidence="2">Uncharacterized protein</fullName>
    </submittedName>
</protein>
<name>A0A1D9Q885_SCLS1</name>
<accession>A0A1D9Q885</accession>
<dbReference type="OMA" id="WMALTFF"/>
<dbReference type="KEGG" id="ssl:SS1G_03133"/>
<feature type="compositionally biased region" description="Acidic residues" evidence="1">
    <location>
        <begin position="478"/>
        <end position="489"/>
    </location>
</feature>
<dbReference type="Proteomes" id="UP000177798">
    <property type="component" value="Chromosome 7"/>
</dbReference>
<dbReference type="RefSeq" id="XP_001595045.1">
    <property type="nucleotide sequence ID" value="XM_001594995.1"/>
</dbReference>
<dbReference type="PANTHER" id="PTHR38119:SF2">
    <property type="entry name" value="TRANSCRIPTION FACTOR DOMAIN-CONTAINING PROTEIN"/>
    <property type="match status" value="1"/>
</dbReference>
<evidence type="ECO:0000313" key="2">
    <source>
        <dbReference type="EMBL" id="APA11116.1"/>
    </source>
</evidence>
<dbReference type="VEuPathDB" id="FungiDB:sscle_07g058860"/>
<evidence type="ECO:0000313" key="3">
    <source>
        <dbReference type="Proteomes" id="UP000177798"/>
    </source>
</evidence>
<reference evidence="3" key="1">
    <citation type="journal article" date="2017" name="Genome Biol. Evol.">
        <title>The complete genome sequence of the phytopathogenic fungus Sclerotinia sclerotiorum reveals insights into the genome architecture of broad host range pathogens.</title>
        <authorList>
            <person name="Derbyshire M."/>
            <person name="Denton-Giles M."/>
            <person name="Hegedus D."/>
            <person name="Seifbarghy S."/>
            <person name="Rollins J."/>
            <person name="van Kan J."/>
            <person name="Seidl M.F."/>
            <person name="Faino L."/>
            <person name="Mbengue M."/>
            <person name="Navaud O."/>
            <person name="Raffaele S."/>
            <person name="Hammond-Kosack K."/>
            <person name="Heard S."/>
            <person name="Oliver R."/>
        </authorList>
    </citation>
    <scope>NUCLEOTIDE SEQUENCE [LARGE SCALE GENOMIC DNA]</scope>
    <source>
        <strain evidence="3">ATCC 18683 / 1980 / Ss-1</strain>
    </source>
</reference>
<dbReference type="PANTHER" id="PTHR38119">
    <property type="entry name" value="BTB DOMAIN-CONTAINING PROTEIN-RELATED"/>
    <property type="match status" value="1"/>
</dbReference>
<sequence>MSDPRQNVFPPDGDVLIMSPMGKQWKLHSWQLVTYAPTIGALLKDVPPRNITKANRAEGITVRWWIEMKPFAAFKDDRFRDFECVPMNKKGKLTLNGAGAYNGIGDVSFERTYDNLFRLLYNLPPNLTDDIEDGGANVYITDCVSILQAADYVNALPSVRTYIESYLLRISQKFWVHVAKAPEAWSDIAVRLQSAIIFRESIIHIAGGLELPGLIKRARFGKTQFGNVCLKVAERKSLELRDKKIDVERRLLQYYPARLIRRETPDKIPGRADYGSDIYYWQALTMCRQFFQSSILANRHHRHVDGGVEFYRTVFRCDYIDKHAADEFHQLFAMSTKGKQCLADAVELIKDDHRVVVVDLLEDNLQLRTTVRSKPLRYLTCTKVLEEELPWIASPGLGLGTNPGRVGYEVSGEGPACLGRAPGEVVVQNDAPSPEKVPGEEVKGVEDAISVTVEGREEADAEDDEDGQQYENESAKEGEEDEDEYMERA</sequence>